<protein>
    <recommendedName>
        <fullName evidence="2">adenosylhomocysteine nucleosidase</fullName>
        <ecNumber evidence="2">3.2.2.9</ecNumber>
    </recommendedName>
</protein>
<reference evidence="7" key="1">
    <citation type="journal article" date="2014" name="Int. J. Syst. Evol. Microbiol.">
        <title>Complete genome sequence of Corynebacterium casei LMG S-19264T (=DSM 44701T), isolated from a smear-ripened cheese.</title>
        <authorList>
            <consortium name="US DOE Joint Genome Institute (JGI-PGF)"/>
            <person name="Walter F."/>
            <person name="Albersmeier A."/>
            <person name="Kalinowski J."/>
            <person name="Ruckert C."/>
        </authorList>
    </citation>
    <scope>NUCLEOTIDE SEQUENCE</scope>
    <source>
        <strain evidence="7">CCM 8433</strain>
    </source>
</reference>
<keyword evidence="4" id="KW-0378">Hydrolase</keyword>
<dbReference type="GO" id="GO:0008782">
    <property type="term" value="F:adenosylhomocysteine nucleosidase activity"/>
    <property type="evidence" value="ECO:0007669"/>
    <property type="project" value="UniProtKB-EC"/>
</dbReference>
<dbReference type="EMBL" id="BMDT01000003">
    <property type="protein sequence ID" value="GGI65306.1"/>
    <property type="molecule type" value="Genomic_DNA"/>
</dbReference>
<dbReference type="CDD" id="cd09008">
    <property type="entry name" value="MTAN"/>
    <property type="match status" value="1"/>
</dbReference>
<dbReference type="InterPro" id="IPR035994">
    <property type="entry name" value="Nucleoside_phosphorylase_sf"/>
</dbReference>
<dbReference type="PANTHER" id="PTHR46832">
    <property type="entry name" value="5'-METHYLTHIOADENOSINE/S-ADENOSYLHOMOCYSTEINE NUCLEOSIDASE"/>
    <property type="match status" value="1"/>
</dbReference>
<organism evidence="7 8">
    <name type="scientific">Enterococcus alcedinis</name>
    <dbReference type="NCBI Taxonomy" id="1274384"/>
    <lineage>
        <taxon>Bacteria</taxon>
        <taxon>Bacillati</taxon>
        <taxon>Bacillota</taxon>
        <taxon>Bacilli</taxon>
        <taxon>Lactobacillales</taxon>
        <taxon>Enterococcaceae</taxon>
        <taxon>Enterococcus</taxon>
    </lineage>
</organism>
<dbReference type="GO" id="GO:0008930">
    <property type="term" value="F:methylthioadenosine nucleosidase activity"/>
    <property type="evidence" value="ECO:0007669"/>
    <property type="project" value="InterPro"/>
</dbReference>
<dbReference type="AlphaFoldDB" id="A0A917JGJ0"/>
<sequence>MKIAVIAAMSEELAPLRNFFPSTMVWRRGKTIIEEVHANLYLVESGIGKTNAAAMSAWLCEKIKPDLIINTGTTGAFQSDIPLGSVIYSPTFLYSDVDATGFGYKVGQVPQMPAQYPVDEALLQKTATILKQAEIDAREGLIVTSDSFMSDLSAIATIRQKFPTIVASDMESAAIAQVAHFYQIPVLNIRGVSDHVGQEAPETFEATLELAANNAFASVKVLLDAWG</sequence>
<dbReference type="EC" id="3.2.2.9" evidence="2"/>
<dbReference type="Gene3D" id="3.40.50.1580">
    <property type="entry name" value="Nucleoside phosphorylase domain"/>
    <property type="match status" value="1"/>
</dbReference>
<comment type="caution">
    <text evidence="7">The sequence shown here is derived from an EMBL/GenBank/DDBJ whole genome shotgun (WGS) entry which is preliminary data.</text>
</comment>
<dbReference type="RefSeq" id="WP_188367145.1">
    <property type="nucleotide sequence ID" value="NZ_BMDT01000003.1"/>
</dbReference>
<dbReference type="NCBIfam" id="NF004079">
    <property type="entry name" value="PRK05584.1"/>
    <property type="match status" value="1"/>
</dbReference>
<dbReference type="NCBIfam" id="TIGR01704">
    <property type="entry name" value="MTA_SAH-Nsdase"/>
    <property type="match status" value="1"/>
</dbReference>
<dbReference type="Proteomes" id="UP000622610">
    <property type="component" value="Unassembled WGS sequence"/>
</dbReference>
<evidence type="ECO:0000313" key="8">
    <source>
        <dbReference type="Proteomes" id="UP000622610"/>
    </source>
</evidence>
<accession>A0A917JGJ0</accession>
<keyword evidence="8" id="KW-1185">Reference proteome</keyword>
<keyword evidence="5" id="KW-0486">Methionine biosynthesis</keyword>
<comment type="pathway">
    <text evidence="1">Amino-acid biosynthesis; L-methionine biosynthesis via salvage pathway; S-methyl-5-thio-alpha-D-ribose 1-phosphate from S-methyl-5'-thioadenosine (hydrolase route): step 1/2.</text>
</comment>
<evidence type="ECO:0000256" key="3">
    <source>
        <dbReference type="ARBA" id="ARBA00022605"/>
    </source>
</evidence>
<evidence type="ECO:0000259" key="6">
    <source>
        <dbReference type="Pfam" id="PF01048"/>
    </source>
</evidence>
<dbReference type="GO" id="GO:0019509">
    <property type="term" value="P:L-methionine salvage from methylthioadenosine"/>
    <property type="evidence" value="ECO:0007669"/>
    <property type="project" value="InterPro"/>
</dbReference>
<evidence type="ECO:0000313" key="7">
    <source>
        <dbReference type="EMBL" id="GGI65306.1"/>
    </source>
</evidence>
<keyword evidence="3" id="KW-0028">Amino-acid biosynthesis</keyword>
<gene>
    <name evidence="7" type="primary">mtnN</name>
    <name evidence="7" type="ORF">GCM10011482_09600</name>
</gene>
<feature type="domain" description="Nucleoside phosphorylase" evidence="6">
    <location>
        <begin position="2"/>
        <end position="220"/>
    </location>
</feature>
<name>A0A917JGJ0_9ENTE</name>
<proteinExistence type="predicted"/>
<dbReference type="SUPFAM" id="SSF53167">
    <property type="entry name" value="Purine and uridine phosphorylases"/>
    <property type="match status" value="1"/>
</dbReference>
<dbReference type="Pfam" id="PF01048">
    <property type="entry name" value="PNP_UDP_1"/>
    <property type="match status" value="1"/>
</dbReference>
<evidence type="ECO:0000256" key="5">
    <source>
        <dbReference type="ARBA" id="ARBA00023167"/>
    </source>
</evidence>
<dbReference type="InterPro" id="IPR010049">
    <property type="entry name" value="MTA_SAH_Nsdase"/>
</dbReference>
<dbReference type="PANTHER" id="PTHR46832:SF1">
    <property type="entry name" value="5'-METHYLTHIOADENOSINE_S-ADENOSYLHOMOCYSTEINE NUCLEOSIDASE"/>
    <property type="match status" value="1"/>
</dbReference>
<dbReference type="InterPro" id="IPR000845">
    <property type="entry name" value="Nucleoside_phosphorylase_d"/>
</dbReference>
<dbReference type="GO" id="GO:0005829">
    <property type="term" value="C:cytosol"/>
    <property type="evidence" value="ECO:0007669"/>
    <property type="project" value="TreeGrafter"/>
</dbReference>
<reference evidence="7" key="2">
    <citation type="submission" date="2020-09" db="EMBL/GenBank/DDBJ databases">
        <authorList>
            <person name="Sun Q."/>
            <person name="Sedlacek I."/>
        </authorList>
    </citation>
    <scope>NUCLEOTIDE SEQUENCE</scope>
    <source>
        <strain evidence="7">CCM 8433</strain>
    </source>
</reference>
<dbReference type="GO" id="GO:0019284">
    <property type="term" value="P:L-methionine salvage from S-adenosylmethionine"/>
    <property type="evidence" value="ECO:0007669"/>
    <property type="project" value="TreeGrafter"/>
</dbReference>
<evidence type="ECO:0000256" key="1">
    <source>
        <dbReference type="ARBA" id="ARBA00004945"/>
    </source>
</evidence>
<evidence type="ECO:0000256" key="2">
    <source>
        <dbReference type="ARBA" id="ARBA00011974"/>
    </source>
</evidence>
<evidence type="ECO:0000256" key="4">
    <source>
        <dbReference type="ARBA" id="ARBA00022801"/>
    </source>
</evidence>
<dbReference type="GO" id="GO:0009164">
    <property type="term" value="P:nucleoside catabolic process"/>
    <property type="evidence" value="ECO:0007669"/>
    <property type="project" value="InterPro"/>
</dbReference>